<protein>
    <submittedName>
        <fullName evidence="8">MFS transporter</fullName>
    </submittedName>
</protein>
<dbReference type="PANTHER" id="PTHR23513">
    <property type="entry name" value="INTEGRAL MEMBRANE EFFLUX PROTEIN-RELATED"/>
    <property type="match status" value="1"/>
</dbReference>
<feature type="transmembrane region" description="Helical" evidence="7">
    <location>
        <begin position="393"/>
        <end position="411"/>
    </location>
</feature>
<dbReference type="GO" id="GO:0005886">
    <property type="term" value="C:plasma membrane"/>
    <property type="evidence" value="ECO:0007669"/>
    <property type="project" value="UniProtKB-SubCell"/>
</dbReference>
<keyword evidence="4 7" id="KW-0812">Transmembrane</keyword>
<feature type="transmembrane region" description="Helical" evidence="7">
    <location>
        <begin position="292"/>
        <end position="315"/>
    </location>
</feature>
<evidence type="ECO:0000256" key="7">
    <source>
        <dbReference type="SAM" id="Phobius"/>
    </source>
</evidence>
<evidence type="ECO:0000256" key="6">
    <source>
        <dbReference type="ARBA" id="ARBA00023136"/>
    </source>
</evidence>
<evidence type="ECO:0000313" key="8">
    <source>
        <dbReference type="EMBL" id="RMI06863.1"/>
    </source>
</evidence>
<evidence type="ECO:0000256" key="4">
    <source>
        <dbReference type="ARBA" id="ARBA00022692"/>
    </source>
</evidence>
<dbReference type="Pfam" id="PF05977">
    <property type="entry name" value="MFS_3"/>
    <property type="match status" value="1"/>
</dbReference>
<keyword evidence="6 7" id="KW-0472">Membrane</keyword>
<feature type="transmembrane region" description="Helical" evidence="7">
    <location>
        <begin position="321"/>
        <end position="347"/>
    </location>
</feature>
<keyword evidence="9" id="KW-1185">Reference proteome</keyword>
<dbReference type="OrthoDB" id="5494559at2"/>
<feature type="transmembrane region" description="Helical" evidence="7">
    <location>
        <begin position="261"/>
        <end position="280"/>
    </location>
</feature>
<evidence type="ECO:0000256" key="2">
    <source>
        <dbReference type="ARBA" id="ARBA00022448"/>
    </source>
</evidence>
<dbReference type="CDD" id="cd06173">
    <property type="entry name" value="MFS_MefA_like"/>
    <property type="match status" value="1"/>
</dbReference>
<feature type="transmembrane region" description="Helical" evidence="7">
    <location>
        <begin position="82"/>
        <end position="103"/>
    </location>
</feature>
<feature type="transmembrane region" description="Helical" evidence="7">
    <location>
        <begin position="231"/>
        <end position="255"/>
    </location>
</feature>
<keyword evidence="5 7" id="KW-1133">Transmembrane helix</keyword>
<keyword evidence="2" id="KW-0813">Transport</keyword>
<feature type="transmembrane region" description="Helical" evidence="7">
    <location>
        <begin position="49"/>
        <end position="70"/>
    </location>
</feature>
<comment type="caution">
    <text evidence="8">The sequence shown here is derived from an EMBL/GenBank/DDBJ whole genome shotgun (WGS) entry which is preliminary data.</text>
</comment>
<dbReference type="InterPro" id="IPR036259">
    <property type="entry name" value="MFS_trans_sf"/>
</dbReference>
<feature type="transmembrane region" description="Helical" evidence="7">
    <location>
        <begin position="20"/>
        <end position="43"/>
    </location>
</feature>
<proteinExistence type="predicted"/>
<name>A0A3M2J5Q1_9CELL</name>
<feature type="transmembrane region" description="Helical" evidence="7">
    <location>
        <begin position="147"/>
        <end position="169"/>
    </location>
</feature>
<feature type="transmembrane region" description="Helical" evidence="7">
    <location>
        <begin position="367"/>
        <end position="387"/>
    </location>
</feature>
<comment type="subcellular location">
    <subcellularLocation>
        <location evidence="1">Cell inner membrane</location>
        <topology evidence="1">Multi-pass membrane protein</topology>
    </subcellularLocation>
</comment>
<dbReference type="SUPFAM" id="SSF103473">
    <property type="entry name" value="MFS general substrate transporter"/>
    <property type="match status" value="1"/>
</dbReference>
<dbReference type="InterPro" id="IPR010290">
    <property type="entry name" value="TM_effector"/>
</dbReference>
<keyword evidence="3" id="KW-1003">Cell membrane</keyword>
<dbReference type="PANTHER" id="PTHR23513:SF9">
    <property type="entry name" value="ENTEROBACTIN EXPORTER ENTS"/>
    <property type="match status" value="1"/>
</dbReference>
<evidence type="ECO:0000256" key="5">
    <source>
        <dbReference type="ARBA" id="ARBA00022989"/>
    </source>
</evidence>
<evidence type="ECO:0000256" key="1">
    <source>
        <dbReference type="ARBA" id="ARBA00004429"/>
    </source>
</evidence>
<evidence type="ECO:0000256" key="3">
    <source>
        <dbReference type="ARBA" id="ARBA00022475"/>
    </source>
</evidence>
<organism evidence="8 9">
    <name type="scientific">Cellulomonas triticagri</name>
    <dbReference type="NCBI Taxonomy" id="2483352"/>
    <lineage>
        <taxon>Bacteria</taxon>
        <taxon>Bacillati</taxon>
        <taxon>Actinomycetota</taxon>
        <taxon>Actinomycetes</taxon>
        <taxon>Micrococcales</taxon>
        <taxon>Cellulomonadaceae</taxon>
        <taxon>Cellulomonas</taxon>
    </lineage>
</organism>
<reference evidence="8 9" key="1">
    <citation type="submission" date="2018-10" db="EMBL/GenBank/DDBJ databases">
        <title>Isolation, diversity and antifungal activity of actinobacteria from wheat.</title>
        <authorList>
            <person name="Han C."/>
        </authorList>
    </citation>
    <scope>NUCLEOTIDE SEQUENCE [LARGE SCALE GENOMIC DNA]</scope>
    <source>
        <strain evidence="8 9">NEAU-YY56</strain>
    </source>
</reference>
<sequence length="427" mass="44306">MPSLLVDLTPLRVSPEFRRLWWGLSVANLGAQLTVVAVGLQVYSLTRSTFAVGVVGLCALVPLVVFGLYGGAIVDHADRRKVALVASAVSWVATVGLAAQGWAENTHVGVLYALVALQSGAGAVNSPARSAIIPRLLEPRLMPAANALQTVGWNVALTLGPLLGATLVATLHYGVVYTIDAVLFTFAFTALLRLPPIPPEPSGTRRARAGLASVLDGLRYLGTRPNVRMTFLVDLVAMITSSPRVLFPAVGLVYLGGGETTAGVMTAAVAAGAMLAGLFSGGLARVRWQGRIIVVAITVWGLAIAAFGAVLVVAGRGEPDHVLWLALALAAVTLAAAGAADAVSAVFRQTILQTATPDDMRGRLQGVFVVVVAGGPRLGELLLGWLSGTFGEGGAALIGGLACAVILWVLVRAQRGFWRYDAHDPQP</sequence>
<dbReference type="Gene3D" id="1.20.1250.20">
    <property type="entry name" value="MFS general substrate transporter like domains"/>
    <property type="match status" value="1"/>
</dbReference>
<dbReference type="Proteomes" id="UP000269289">
    <property type="component" value="Unassembled WGS sequence"/>
</dbReference>
<evidence type="ECO:0000313" key="9">
    <source>
        <dbReference type="Proteomes" id="UP000269289"/>
    </source>
</evidence>
<dbReference type="AlphaFoldDB" id="A0A3M2J5Q1"/>
<dbReference type="EMBL" id="RFFI01000089">
    <property type="protein sequence ID" value="RMI06863.1"/>
    <property type="molecule type" value="Genomic_DNA"/>
</dbReference>
<dbReference type="RefSeq" id="WP_122150239.1">
    <property type="nucleotide sequence ID" value="NZ_RFFI01000089.1"/>
</dbReference>
<accession>A0A3M2J5Q1</accession>
<gene>
    <name evidence="8" type="ORF">EBM89_14785</name>
</gene>